<evidence type="ECO:0000256" key="1">
    <source>
        <dbReference type="SAM" id="Phobius"/>
    </source>
</evidence>
<reference evidence="2 3" key="1">
    <citation type="submission" date="2019-01" db="EMBL/GenBank/DDBJ databases">
        <title>Draft genome sequences of the type strains of six Macrococcus species.</title>
        <authorList>
            <person name="Mazhar S."/>
            <person name="Altermann E."/>
            <person name="Hill C."/>
            <person name="Mcauliffe O."/>
        </authorList>
    </citation>
    <scope>NUCLEOTIDE SEQUENCE [LARGE SCALE GENOMIC DNA]</scope>
    <source>
        <strain evidence="2 3">CCM4811</strain>
    </source>
</reference>
<keyword evidence="1" id="KW-0472">Membrane</keyword>
<evidence type="ECO:0000313" key="2">
    <source>
        <dbReference type="EMBL" id="TDL95469.1"/>
    </source>
</evidence>
<dbReference type="EMBL" id="SCWA01000014">
    <property type="protein sequence ID" value="TDL95469.1"/>
    <property type="molecule type" value="Genomic_DNA"/>
</dbReference>
<dbReference type="Proteomes" id="UP000295310">
    <property type="component" value="Unassembled WGS sequence"/>
</dbReference>
<comment type="caution">
    <text evidence="2">The sequence shown here is derived from an EMBL/GenBank/DDBJ whole genome shotgun (WGS) entry which is preliminary data.</text>
</comment>
<dbReference type="AlphaFoldDB" id="A0A4R6BCB2"/>
<dbReference type="RefSeq" id="WP_133432383.1">
    <property type="nucleotide sequence ID" value="NZ_CP092179.1"/>
</dbReference>
<keyword evidence="1" id="KW-0812">Transmembrane</keyword>
<proteinExistence type="predicted"/>
<sequence length="68" mass="8271">MMEFLYFPENKMEYIPAVITLAIFMILAYVTFRYFRNHASKEEAKMEAFEQDVLRKLENKELKNERSI</sequence>
<gene>
    <name evidence="2" type="ORF">ERX27_08355</name>
</gene>
<accession>A0A4R6BCB2</accession>
<organism evidence="2 3">
    <name type="scientific">Macrococcus brunensis</name>
    <dbReference type="NCBI Taxonomy" id="198483"/>
    <lineage>
        <taxon>Bacteria</taxon>
        <taxon>Bacillati</taxon>
        <taxon>Bacillota</taxon>
        <taxon>Bacilli</taxon>
        <taxon>Bacillales</taxon>
        <taxon>Staphylococcaceae</taxon>
        <taxon>Macrococcus</taxon>
    </lineage>
</organism>
<name>A0A4R6BCB2_9STAP</name>
<feature type="transmembrane region" description="Helical" evidence="1">
    <location>
        <begin position="14"/>
        <end position="35"/>
    </location>
</feature>
<evidence type="ECO:0000313" key="3">
    <source>
        <dbReference type="Proteomes" id="UP000295310"/>
    </source>
</evidence>
<keyword evidence="1" id="KW-1133">Transmembrane helix</keyword>
<dbReference type="OrthoDB" id="2390218at2"/>
<protein>
    <submittedName>
        <fullName evidence="2">Uncharacterized protein</fullName>
    </submittedName>
</protein>
<keyword evidence="3" id="KW-1185">Reference proteome</keyword>